<evidence type="ECO:0008006" key="3">
    <source>
        <dbReference type="Google" id="ProtNLM"/>
    </source>
</evidence>
<dbReference type="Gene3D" id="2.40.50.230">
    <property type="entry name" value="Gp5 N-terminal domain"/>
    <property type="match status" value="1"/>
</dbReference>
<name>A0ABV6ZJY4_9HYPH</name>
<accession>A0ABV6ZJY4</accession>
<evidence type="ECO:0000313" key="1">
    <source>
        <dbReference type="EMBL" id="MFC2252492.1"/>
    </source>
</evidence>
<evidence type="ECO:0000313" key="2">
    <source>
        <dbReference type="Proteomes" id="UP001595190"/>
    </source>
</evidence>
<dbReference type="InterPro" id="IPR037026">
    <property type="entry name" value="Vgr_OB-fold_dom_sf"/>
</dbReference>
<protein>
    <recommendedName>
        <fullName evidence="3">Phage baseplate assembly protein V</fullName>
    </recommendedName>
</protein>
<dbReference type="EMBL" id="JBHGPK010000011">
    <property type="protein sequence ID" value="MFC2252492.1"/>
    <property type="molecule type" value="Genomic_DNA"/>
</dbReference>
<sequence>MIVEFLRRMEEMERRLNTAERRLANMFTPGAVAEEEVGKGIRINLGGTDDEPFLSPWIKSGNLSGVTSIPVGKGAQMMVLAPNGDLEQAMAIPWDHTDARGNPAKAGDETVFYQRNGVRFSEQGGVMSIEASSFRIKCGGSTFELSGGGLKMVASDYDFG</sequence>
<dbReference type="RefSeq" id="WP_394313099.1">
    <property type="nucleotide sequence ID" value="NZ_JBHGPK010000011.1"/>
</dbReference>
<reference evidence="1 2" key="1">
    <citation type="submission" date="2024-09" db="EMBL/GenBank/DDBJ databases">
        <title>Description of Labrys sedimenti sp. nov., isolated from a diclofenac-degrading enrichment culture, and genome-based reclassification of Labrys portucalensis as a later heterotypic synonym of Labrys neptuniae.</title>
        <authorList>
            <person name="Tancsics A."/>
            <person name="Csepanyi A."/>
        </authorList>
    </citation>
    <scope>NUCLEOTIDE SEQUENCE [LARGE SCALE GENOMIC DNA]</scope>
    <source>
        <strain evidence="1 2">LMG 23412</strain>
    </source>
</reference>
<dbReference type="Proteomes" id="UP001595190">
    <property type="component" value="Unassembled WGS sequence"/>
</dbReference>
<gene>
    <name evidence="1" type="ORF">ACETRX_22845</name>
</gene>
<comment type="caution">
    <text evidence="1">The sequence shown here is derived from an EMBL/GenBank/DDBJ whole genome shotgun (WGS) entry which is preliminary data.</text>
</comment>
<proteinExistence type="predicted"/>
<organism evidence="1 2">
    <name type="scientific">Labrys neptuniae</name>
    <dbReference type="NCBI Taxonomy" id="376174"/>
    <lineage>
        <taxon>Bacteria</taxon>
        <taxon>Pseudomonadati</taxon>
        <taxon>Pseudomonadota</taxon>
        <taxon>Alphaproteobacteria</taxon>
        <taxon>Hyphomicrobiales</taxon>
        <taxon>Xanthobacteraceae</taxon>
        <taxon>Labrys</taxon>
    </lineage>
</organism>